<feature type="domain" description="Tryptophan synthase beta chain-like PALP" evidence="10">
    <location>
        <begin position="7"/>
        <end position="314"/>
    </location>
</feature>
<evidence type="ECO:0000259" key="10">
    <source>
        <dbReference type="Pfam" id="PF00291"/>
    </source>
</evidence>
<evidence type="ECO:0000256" key="4">
    <source>
        <dbReference type="ARBA" id="ARBA00012681"/>
    </source>
</evidence>
<comment type="pathway">
    <text evidence="2">Amino-acid biosynthesis; L-cysteine biosynthesis; L-cysteine from L-serine: step 2/2.</text>
</comment>
<evidence type="ECO:0000313" key="11">
    <source>
        <dbReference type="EMBL" id="MBF6638612.1"/>
    </source>
</evidence>
<reference evidence="11" key="2">
    <citation type="submission" date="2022-09" db="EMBL/GenBank/DDBJ databases">
        <title>Rouxiella aceris sp. nov., isolated from tree sap and emended description of the genus Rhouxiella.</title>
        <authorList>
            <person name="Kim I.S."/>
        </authorList>
    </citation>
    <scope>NUCLEOTIDE SEQUENCE</scope>
    <source>
        <strain evidence="11">SAP-2</strain>
    </source>
</reference>
<name>A0AA40X5I1_9GAMM</name>
<keyword evidence="8" id="KW-0198">Cysteine biosynthesis</keyword>
<dbReference type="EC" id="2.5.1.47" evidence="4"/>
<dbReference type="Pfam" id="PF00291">
    <property type="entry name" value="PALP"/>
    <property type="match status" value="1"/>
</dbReference>
<keyword evidence="6" id="KW-0808">Transferase</keyword>
<dbReference type="PANTHER" id="PTHR10314">
    <property type="entry name" value="CYSTATHIONINE BETA-SYNTHASE"/>
    <property type="match status" value="1"/>
</dbReference>
<organism evidence="11 12">
    <name type="scientific">Rouxiella silvae</name>
    <dbReference type="NCBI Taxonomy" id="1646373"/>
    <lineage>
        <taxon>Bacteria</taxon>
        <taxon>Pseudomonadati</taxon>
        <taxon>Pseudomonadota</taxon>
        <taxon>Gammaproteobacteria</taxon>
        <taxon>Enterobacterales</taxon>
        <taxon>Yersiniaceae</taxon>
        <taxon>Rouxiella</taxon>
    </lineage>
</organism>
<evidence type="ECO:0000256" key="6">
    <source>
        <dbReference type="ARBA" id="ARBA00022679"/>
    </source>
</evidence>
<dbReference type="InterPro" id="IPR050214">
    <property type="entry name" value="Cys_Synth/Cystath_Beta-Synth"/>
</dbReference>
<accession>A0AA40X5I1</accession>
<comment type="catalytic activity">
    <reaction evidence="9">
        <text>O-acetyl-L-serine + hydrogen sulfide = L-cysteine + acetate</text>
        <dbReference type="Rhea" id="RHEA:14829"/>
        <dbReference type="ChEBI" id="CHEBI:29919"/>
        <dbReference type="ChEBI" id="CHEBI:30089"/>
        <dbReference type="ChEBI" id="CHEBI:35235"/>
        <dbReference type="ChEBI" id="CHEBI:58340"/>
        <dbReference type="EC" id="2.5.1.47"/>
    </reaction>
</comment>
<evidence type="ECO:0000313" key="12">
    <source>
        <dbReference type="Proteomes" id="UP000705283"/>
    </source>
</evidence>
<comment type="caution">
    <text evidence="11">The sequence shown here is derived from an EMBL/GenBank/DDBJ whole genome shotgun (WGS) entry which is preliminary data.</text>
</comment>
<dbReference type="AlphaFoldDB" id="A0AA40X5I1"/>
<protein>
    <recommendedName>
        <fullName evidence="4">cysteine synthase</fullName>
        <ecNumber evidence="4">2.5.1.47</ecNumber>
    </recommendedName>
</protein>
<proteinExistence type="inferred from homology"/>
<dbReference type="Gene3D" id="3.40.50.1100">
    <property type="match status" value="2"/>
</dbReference>
<evidence type="ECO:0000256" key="9">
    <source>
        <dbReference type="ARBA" id="ARBA00047931"/>
    </source>
</evidence>
<sequence>MTIHNAITELVGNTPLLRLNRFGQQFQLNVDLLAKLEYFNPNHSIKDRIALSMIEAAERSGQLKPGVTLVDTTSGNTGIGLAAIAAAKGYKFRVYLHDKLSAERFAILSAFGAEIIPFSQVPGFDKILEDSDGDFVAAAKWLAENVILKEPNVFFTYQLENPANPQAHYHSTGPEIWQQTAGQVDIVIASVGTGGTLSGTGKYLKQLKPDIKLIAVEPGIHSIPDRENPDAKEITGVHAFSTVLPERVPLTLDRELFDEVVSVESWQAVQAAREVATTDGILIGESSGAVLYAAREIARRPENSGKRIVTILADSGLTYLSTGLYDPQLSIEQIKVQALLKSRAIEFVETSF</sequence>
<evidence type="ECO:0000256" key="8">
    <source>
        <dbReference type="ARBA" id="ARBA00023192"/>
    </source>
</evidence>
<dbReference type="SUPFAM" id="SSF53686">
    <property type="entry name" value="Tryptophan synthase beta subunit-like PLP-dependent enzymes"/>
    <property type="match status" value="1"/>
</dbReference>
<dbReference type="FunFam" id="3.40.50.1100:FF:000006">
    <property type="entry name" value="Cysteine synthase"/>
    <property type="match status" value="1"/>
</dbReference>
<dbReference type="RefSeq" id="WP_194978536.1">
    <property type="nucleotide sequence ID" value="NZ_JADMKS010000008.1"/>
</dbReference>
<reference evidence="11" key="1">
    <citation type="submission" date="2020-11" db="EMBL/GenBank/DDBJ databases">
        <authorList>
            <person name="Lee S.D."/>
        </authorList>
    </citation>
    <scope>NUCLEOTIDE SEQUENCE</scope>
    <source>
        <strain evidence="11">SAP-2</strain>
    </source>
</reference>
<keyword evidence="7" id="KW-0663">Pyridoxal phosphate</keyword>
<evidence type="ECO:0000256" key="2">
    <source>
        <dbReference type="ARBA" id="ARBA00004962"/>
    </source>
</evidence>
<comment type="similarity">
    <text evidence="3">Belongs to the cysteine synthase/cystathionine beta-synthase family.</text>
</comment>
<dbReference type="Proteomes" id="UP000705283">
    <property type="component" value="Unassembled WGS sequence"/>
</dbReference>
<dbReference type="InterPro" id="IPR036052">
    <property type="entry name" value="TrpB-like_PALP_sf"/>
</dbReference>
<comment type="cofactor">
    <cofactor evidence="1">
        <name>pyridoxal 5'-phosphate</name>
        <dbReference type="ChEBI" id="CHEBI:597326"/>
    </cofactor>
</comment>
<gene>
    <name evidence="11" type="ORF">ITX54_18250</name>
</gene>
<keyword evidence="5" id="KW-0028">Amino-acid biosynthesis</keyword>
<evidence type="ECO:0000256" key="1">
    <source>
        <dbReference type="ARBA" id="ARBA00001933"/>
    </source>
</evidence>
<evidence type="ECO:0000256" key="7">
    <source>
        <dbReference type="ARBA" id="ARBA00022898"/>
    </source>
</evidence>
<dbReference type="InterPro" id="IPR001926">
    <property type="entry name" value="TrpB-like_PALP"/>
</dbReference>
<evidence type="ECO:0000256" key="3">
    <source>
        <dbReference type="ARBA" id="ARBA00007103"/>
    </source>
</evidence>
<dbReference type="EMBL" id="JADMKS010000008">
    <property type="protein sequence ID" value="MBF6638612.1"/>
    <property type="molecule type" value="Genomic_DNA"/>
</dbReference>
<dbReference type="CDD" id="cd01561">
    <property type="entry name" value="CBS_like"/>
    <property type="match status" value="1"/>
</dbReference>
<dbReference type="GO" id="GO:0004124">
    <property type="term" value="F:cysteine synthase activity"/>
    <property type="evidence" value="ECO:0007669"/>
    <property type="project" value="UniProtKB-EC"/>
</dbReference>
<evidence type="ECO:0000256" key="5">
    <source>
        <dbReference type="ARBA" id="ARBA00022605"/>
    </source>
</evidence>